<gene>
    <name evidence="1" type="ORF">tinsulaeT_35670</name>
</gene>
<name>A0ABQ6GY16_9GAMM</name>
<dbReference type="Proteomes" id="UP001157186">
    <property type="component" value="Unassembled WGS sequence"/>
</dbReference>
<accession>A0ABQ6GY16</accession>
<reference evidence="1 2" key="1">
    <citation type="submission" date="2023-03" db="EMBL/GenBank/DDBJ databases">
        <title>Draft genome sequence of Thalassotalea insulae KCTC 62186T.</title>
        <authorList>
            <person name="Sawabe T."/>
        </authorList>
    </citation>
    <scope>NUCLEOTIDE SEQUENCE [LARGE SCALE GENOMIC DNA]</scope>
    <source>
        <strain evidence="1 2">KCTC 62186</strain>
    </source>
</reference>
<organism evidence="1 2">
    <name type="scientific">Thalassotalea insulae</name>
    <dbReference type="NCBI Taxonomy" id="2056778"/>
    <lineage>
        <taxon>Bacteria</taxon>
        <taxon>Pseudomonadati</taxon>
        <taxon>Pseudomonadota</taxon>
        <taxon>Gammaproteobacteria</taxon>
        <taxon>Alteromonadales</taxon>
        <taxon>Colwelliaceae</taxon>
        <taxon>Thalassotalea</taxon>
    </lineage>
</organism>
<evidence type="ECO:0000313" key="2">
    <source>
        <dbReference type="Proteomes" id="UP001157186"/>
    </source>
</evidence>
<protein>
    <recommendedName>
        <fullName evidence="3">Methyl-accepting chemotaxis protein</fullName>
    </recommendedName>
</protein>
<proteinExistence type="predicted"/>
<dbReference type="EMBL" id="BSST01000001">
    <property type="protein sequence ID" value="GLX80227.1"/>
    <property type="molecule type" value="Genomic_DNA"/>
</dbReference>
<comment type="caution">
    <text evidence="1">The sequence shown here is derived from an EMBL/GenBank/DDBJ whole genome shotgun (WGS) entry which is preliminary data.</text>
</comment>
<sequence length="129" mass="14376">MNEINRKLLELNNKIVETLNELAEFTPRFYHVFKNGKLKGYSSQLTNFRKALTEIDHSLEPHTKIPGDITSVKMVSGQLSVTFSIRNLTLTSLDEAQKMLSSYEGQAGFKLSTTLSLIAIVISTISLVG</sequence>
<keyword evidence="2" id="KW-1185">Reference proteome</keyword>
<evidence type="ECO:0000313" key="1">
    <source>
        <dbReference type="EMBL" id="GLX80227.1"/>
    </source>
</evidence>
<dbReference type="RefSeq" id="WP_284246199.1">
    <property type="nucleotide sequence ID" value="NZ_BSST01000001.1"/>
</dbReference>
<evidence type="ECO:0008006" key="3">
    <source>
        <dbReference type="Google" id="ProtNLM"/>
    </source>
</evidence>